<organism evidence="2 3">
    <name type="scientific">Amycolatopsis bartoniae</name>
    <dbReference type="NCBI Taxonomy" id="941986"/>
    <lineage>
        <taxon>Bacteria</taxon>
        <taxon>Bacillati</taxon>
        <taxon>Actinomycetota</taxon>
        <taxon>Actinomycetes</taxon>
        <taxon>Pseudonocardiales</taxon>
        <taxon>Pseudonocardiaceae</taxon>
        <taxon>Amycolatopsis</taxon>
    </lineage>
</organism>
<evidence type="ECO:0000313" key="3">
    <source>
        <dbReference type="Proteomes" id="UP000658656"/>
    </source>
</evidence>
<accession>A0A8H9J186</accession>
<dbReference type="EMBL" id="BNAV01000016">
    <property type="protein sequence ID" value="GHF83247.1"/>
    <property type="molecule type" value="Genomic_DNA"/>
</dbReference>
<dbReference type="Proteomes" id="UP000658656">
    <property type="component" value="Unassembled WGS sequence"/>
</dbReference>
<dbReference type="Gene3D" id="3.40.50.1820">
    <property type="entry name" value="alpha/beta hydrolase"/>
    <property type="match status" value="1"/>
</dbReference>
<evidence type="ECO:0000256" key="1">
    <source>
        <dbReference type="SAM" id="MobiDB-lite"/>
    </source>
</evidence>
<keyword evidence="3" id="KW-1185">Reference proteome</keyword>
<feature type="region of interest" description="Disordered" evidence="1">
    <location>
        <begin position="83"/>
        <end position="102"/>
    </location>
</feature>
<dbReference type="InterPro" id="IPR029058">
    <property type="entry name" value="AB_hydrolase_fold"/>
</dbReference>
<gene>
    <name evidence="2" type="ORF">GCM10017566_66630</name>
</gene>
<reference evidence="2" key="1">
    <citation type="journal article" date="2014" name="Int. J. Syst. Evol. Microbiol.">
        <title>Complete genome sequence of Corynebacterium casei LMG S-19264T (=DSM 44701T), isolated from a smear-ripened cheese.</title>
        <authorList>
            <consortium name="US DOE Joint Genome Institute (JGI-PGF)"/>
            <person name="Walter F."/>
            <person name="Albersmeier A."/>
            <person name="Kalinowski J."/>
            <person name="Ruckert C."/>
        </authorList>
    </citation>
    <scope>NUCLEOTIDE SEQUENCE</scope>
    <source>
        <strain evidence="2">CGMCC 4.7679</strain>
    </source>
</reference>
<proteinExistence type="predicted"/>
<name>A0A8H9J186_9PSEU</name>
<sequence>MGPAQHRPVRRLNPGLRGGTVWCAALTDLAFRFPARQFAEAHQIRSHVYDFDWASPALGGSLGITRGVGIAFTFDNLATITGPKRVGDEVPPQETATGSSPR</sequence>
<dbReference type="AlphaFoldDB" id="A0A8H9J186"/>
<protein>
    <submittedName>
        <fullName evidence="2">Uncharacterized protein</fullName>
    </submittedName>
</protein>
<reference evidence="2" key="2">
    <citation type="submission" date="2020-09" db="EMBL/GenBank/DDBJ databases">
        <authorList>
            <person name="Sun Q."/>
            <person name="Zhou Y."/>
        </authorList>
    </citation>
    <scope>NUCLEOTIDE SEQUENCE</scope>
    <source>
        <strain evidence="2">CGMCC 4.7679</strain>
    </source>
</reference>
<evidence type="ECO:0000313" key="2">
    <source>
        <dbReference type="EMBL" id="GHF83247.1"/>
    </source>
</evidence>
<comment type="caution">
    <text evidence="2">The sequence shown here is derived from an EMBL/GenBank/DDBJ whole genome shotgun (WGS) entry which is preliminary data.</text>
</comment>
<dbReference type="RefSeq" id="WP_183176954.1">
    <property type="nucleotide sequence ID" value="NZ_BNAV01000016.1"/>
</dbReference>